<sequence length="136" mass="15151">MVSKINQVTFDARDGYTLSKFWAEVTGYTEHPKYPNSPEDEENFIGPGGEHPGLLFINVPEGKEIKNRLHLDISPDTTRDEEVDRLLALGATVYEDHRKPDGTGWVTMRDPEGNEFCVERSDAERAAAEAAKGEAS</sequence>
<evidence type="ECO:0000256" key="1">
    <source>
        <dbReference type="SAM" id="MobiDB-lite"/>
    </source>
</evidence>
<keyword evidence="4" id="KW-1185">Reference proteome</keyword>
<dbReference type="CDD" id="cd06587">
    <property type="entry name" value="VOC"/>
    <property type="match status" value="1"/>
</dbReference>
<protein>
    <submittedName>
        <fullName evidence="3">VOC family protein</fullName>
    </submittedName>
</protein>
<dbReference type="OrthoDB" id="5524593at2"/>
<dbReference type="EMBL" id="RSEB01000003">
    <property type="protein sequence ID" value="RRR99734.1"/>
    <property type="molecule type" value="Genomic_DNA"/>
</dbReference>
<comment type="caution">
    <text evidence="3">The sequence shown here is derived from an EMBL/GenBank/DDBJ whole genome shotgun (WGS) entry which is preliminary data.</text>
</comment>
<gene>
    <name evidence="3" type="ORF">EIW28_13745</name>
</gene>
<proteinExistence type="predicted"/>
<dbReference type="PANTHER" id="PTHR35908:SF1">
    <property type="entry name" value="CONSERVED PROTEIN"/>
    <property type="match status" value="1"/>
</dbReference>
<organism evidence="3 4">
    <name type="scientific">Glycomyces terrestris</name>
    <dbReference type="NCBI Taxonomy" id="2493553"/>
    <lineage>
        <taxon>Bacteria</taxon>
        <taxon>Bacillati</taxon>
        <taxon>Actinomycetota</taxon>
        <taxon>Actinomycetes</taxon>
        <taxon>Glycomycetales</taxon>
        <taxon>Glycomycetaceae</taxon>
        <taxon>Glycomyces</taxon>
    </lineage>
</organism>
<feature type="region of interest" description="Disordered" evidence="1">
    <location>
        <begin position="29"/>
        <end position="53"/>
    </location>
</feature>
<name>A0A426UYU8_9ACTN</name>
<evidence type="ECO:0000313" key="3">
    <source>
        <dbReference type="EMBL" id="RRR99734.1"/>
    </source>
</evidence>
<dbReference type="PANTHER" id="PTHR35908">
    <property type="entry name" value="HYPOTHETICAL FUSION PROTEIN"/>
    <property type="match status" value="1"/>
</dbReference>
<dbReference type="RefSeq" id="WP_125248243.1">
    <property type="nucleotide sequence ID" value="NZ_RSEB01000003.1"/>
</dbReference>
<evidence type="ECO:0000313" key="4">
    <source>
        <dbReference type="Proteomes" id="UP000277256"/>
    </source>
</evidence>
<dbReference type="PROSITE" id="PS51819">
    <property type="entry name" value="VOC"/>
    <property type="match status" value="1"/>
</dbReference>
<feature type="domain" description="VOC" evidence="2">
    <location>
        <begin position="4"/>
        <end position="121"/>
    </location>
</feature>
<dbReference type="SUPFAM" id="SSF54593">
    <property type="entry name" value="Glyoxalase/Bleomycin resistance protein/Dihydroxybiphenyl dioxygenase"/>
    <property type="match status" value="1"/>
</dbReference>
<dbReference type="InterPro" id="IPR029068">
    <property type="entry name" value="Glyas_Bleomycin-R_OHBP_Dase"/>
</dbReference>
<dbReference type="Proteomes" id="UP000277256">
    <property type="component" value="Unassembled WGS sequence"/>
</dbReference>
<accession>A0A426UYU8</accession>
<evidence type="ECO:0000259" key="2">
    <source>
        <dbReference type="PROSITE" id="PS51819"/>
    </source>
</evidence>
<dbReference type="InterPro" id="IPR037523">
    <property type="entry name" value="VOC_core"/>
</dbReference>
<reference evidence="3 4" key="1">
    <citation type="submission" date="2018-12" db="EMBL/GenBank/DDBJ databases">
        <title>Glycomyces sp. YIM 121974 draft genome.</title>
        <authorList>
            <person name="Li Q."/>
        </authorList>
    </citation>
    <scope>NUCLEOTIDE SEQUENCE [LARGE SCALE GENOMIC DNA]</scope>
    <source>
        <strain evidence="3 4">YIM 121974</strain>
    </source>
</reference>
<dbReference type="InterPro" id="IPR041581">
    <property type="entry name" value="Glyoxalase_6"/>
</dbReference>
<dbReference type="Gene3D" id="3.10.180.10">
    <property type="entry name" value="2,3-Dihydroxybiphenyl 1,2-Dioxygenase, domain 1"/>
    <property type="match status" value="1"/>
</dbReference>
<dbReference type="Pfam" id="PF18029">
    <property type="entry name" value="Glyoxalase_6"/>
    <property type="match status" value="1"/>
</dbReference>
<dbReference type="AlphaFoldDB" id="A0A426UYU8"/>